<dbReference type="KEGG" id="omy:110533625"/>
<dbReference type="InterPro" id="IPR002110">
    <property type="entry name" value="Ankyrin_rpt"/>
</dbReference>
<keyword evidence="7" id="KW-0677">Repeat</keyword>
<feature type="transmembrane region" description="Helical" evidence="17">
    <location>
        <begin position="497"/>
        <end position="516"/>
    </location>
</feature>
<feature type="compositionally biased region" description="Polar residues" evidence="16">
    <location>
        <begin position="806"/>
        <end position="820"/>
    </location>
</feature>
<keyword evidence="9 17" id="KW-1133">Transmembrane helix</keyword>
<feature type="compositionally biased region" description="Basic and acidic residues" evidence="16">
    <location>
        <begin position="37"/>
        <end position="51"/>
    </location>
</feature>
<dbReference type="Ensembl" id="ENSOMYT00000004169.2">
    <property type="protein sequence ID" value="ENSOMYP00000003713.2"/>
    <property type="gene ID" value="ENSOMYG00000001911.2"/>
</dbReference>
<dbReference type="InterPro" id="IPR008347">
    <property type="entry name" value="TrpV1-4"/>
</dbReference>
<evidence type="ECO:0000256" key="17">
    <source>
        <dbReference type="SAM" id="Phobius"/>
    </source>
</evidence>
<feature type="transmembrane region" description="Helical" evidence="17">
    <location>
        <begin position="466"/>
        <end position="485"/>
    </location>
</feature>
<reference evidence="19" key="1">
    <citation type="submission" date="2020-07" db="EMBL/GenBank/DDBJ databases">
        <title>A long reads based de novo assembly of the rainbow trout Arlee double haploid line genome.</title>
        <authorList>
            <person name="Gao G."/>
            <person name="Palti Y."/>
        </authorList>
    </citation>
    <scope>NUCLEOTIDE SEQUENCE [LARGE SCALE GENOMIC DNA]</scope>
</reference>
<evidence type="ECO:0000256" key="9">
    <source>
        <dbReference type="ARBA" id="ARBA00022989"/>
    </source>
</evidence>
<keyword evidence="12 17" id="KW-0472">Membrane</keyword>
<keyword evidence="11" id="KW-0406">Ion transport</keyword>
<keyword evidence="5" id="KW-0107">Calcium channel</keyword>
<dbReference type="GeneTree" id="ENSGT00940000158512"/>
<evidence type="ECO:0000256" key="14">
    <source>
        <dbReference type="ARBA" id="ARBA00036634"/>
    </source>
</evidence>
<keyword evidence="20" id="KW-1185">Reference proteome</keyword>
<evidence type="ECO:0000256" key="15">
    <source>
        <dbReference type="PROSITE-ProRule" id="PRU00023"/>
    </source>
</evidence>
<dbReference type="PANTHER" id="PTHR10582">
    <property type="entry name" value="TRANSIENT RECEPTOR POTENTIAL ION CHANNEL PROTEIN"/>
    <property type="match status" value="1"/>
</dbReference>
<protein>
    <submittedName>
        <fullName evidence="19">Transient receptor potential cation channel, subfamily V, member 1</fullName>
    </submittedName>
</protein>
<accession>A0A8C7LY98</accession>
<evidence type="ECO:0000259" key="18">
    <source>
        <dbReference type="Pfam" id="PF00520"/>
    </source>
</evidence>
<keyword evidence="2" id="KW-0813">Transport</keyword>
<dbReference type="PANTHER" id="PTHR10582:SF5">
    <property type="entry name" value="TRANSIENT RECEPTOR POTENTIAL CATION CHANNEL SUBFAMILY V MEMBER 2"/>
    <property type="match status" value="1"/>
</dbReference>
<evidence type="ECO:0000256" key="16">
    <source>
        <dbReference type="SAM" id="MobiDB-lite"/>
    </source>
</evidence>
<evidence type="ECO:0000256" key="7">
    <source>
        <dbReference type="ARBA" id="ARBA00022737"/>
    </source>
</evidence>
<feature type="transmembrane region" description="Helical" evidence="17">
    <location>
        <begin position="528"/>
        <end position="547"/>
    </location>
</feature>
<feature type="transmembrane region" description="Helical" evidence="17">
    <location>
        <begin position="426"/>
        <end position="446"/>
    </location>
</feature>
<dbReference type="SUPFAM" id="SSF48403">
    <property type="entry name" value="Ankyrin repeat"/>
    <property type="match status" value="1"/>
</dbReference>
<dbReference type="RefSeq" id="XP_021473699.2">
    <property type="nucleotide sequence ID" value="XM_021618024.2"/>
</dbReference>
<reference evidence="19" key="3">
    <citation type="submission" date="2025-09" db="UniProtKB">
        <authorList>
            <consortium name="Ensembl"/>
        </authorList>
    </citation>
    <scope>IDENTIFICATION</scope>
</reference>
<dbReference type="AlphaFoldDB" id="A0A8C7LY98"/>
<name>A0A8C7LY98_ONCMY</name>
<comment type="catalytic activity">
    <reaction evidence="14">
        <text>Ca(2+)(in) = Ca(2+)(out)</text>
        <dbReference type="Rhea" id="RHEA:29671"/>
        <dbReference type="ChEBI" id="CHEBI:29108"/>
    </reaction>
</comment>
<proteinExistence type="predicted"/>
<evidence type="ECO:0000313" key="20">
    <source>
        <dbReference type="Proteomes" id="UP000694395"/>
    </source>
</evidence>
<dbReference type="PROSITE" id="PS50297">
    <property type="entry name" value="ANK_REP_REGION"/>
    <property type="match status" value="1"/>
</dbReference>
<dbReference type="SMART" id="SM00248">
    <property type="entry name" value="ANK"/>
    <property type="match status" value="4"/>
</dbReference>
<evidence type="ECO:0000256" key="5">
    <source>
        <dbReference type="ARBA" id="ARBA00022673"/>
    </source>
</evidence>
<keyword evidence="13" id="KW-0407">Ion channel</keyword>
<sequence length="820" mass="94688">MEGIHSSLYHQSDGVIMSKSKGPEYPSFSLETDDRTDDERAQSRQVKKPDRLVSALGLGSSGGPKAPMDSDYQDELEEAAPKIRFNLNFDKEVRCLEENKEDRDSKRFDIKRLFEAVSTGDVMKLEGLHQYLHQSMKKLSNTEYQSYGKNVLLKALLNLRNGRNNTIEYLLDISEKMGDINELVNAAYTDSYYKGQTALHIAIERRSTYFVELLIKKGANVHAKACGKFFQLNDGPSFYFGELPLSLAACTNQPEVVDFLLENDYHRVDVRESDSLGNMVLHALVVLADNTPENTDFITSMYDHILTTAARLHPKWRLEDIENNQGLTTIKLAAKTGKIGLFKHMMHREFQERETRNLSRKFTEWVYGPVHSSLYDLDSLDSYEKNSVLEIIVYSSDIPNRHEMLQIEPLNRLLEEKWDKFAARMFFLNFLVYLVYLSVFTAVAYYRKKGTPPFTLEHTRQEYLRLAGQLFITVGACYFFIRGILDLKRKRPSLDTLLIDGYSEILFFLQAIFFLASSVLYCCGREEYLGFFVLCLALSWVNLLYFSRGYRHMGIYSVMIQKMILCDILRFLFVYVTFLFGFSAAVVTLLMEPELPDNNTAQPINSTDGRGRTFFLPTEDSCIKPTFRNISHTIMELFKFTIGMGDLEFTEGYQYKEVFYMLLISYIVLTYILLLNMLIALMSRTVEKMSLESTSIWKLQRAITILDLERSLPRCLRRRLRSGVDKDLGTRAGEKDRRWCFRVEEVNWNKWNTNLGIINEDPGSGDTARLSPTHSSRTLGRERSWRGFLGNVSRRQHTQPQQQTQVESTEMSSLSPLNHI</sequence>
<feature type="region of interest" description="Disordered" evidence="16">
    <location>
        <begin position="1"/>
        <end position="71"/>
    </location>
</feature>
<dbReference type="OrthoDB" id="533508at2759"/>
<evidence type="ECO:0000256" key="2">
    <source>
        <dbReference type="ARBA" id="ARBA00022448"/>
    </source>
</evidence>
<evidence type="ECO:0000256" key="6">
    <source>
        <dbReference type="ARBA" id="ARBA00022692"/>
    </source>
</evidence>
<dbReference type="InterPro" id="IPR024862">
    <property type="entry name" value="TRPV"/>
</dbReference>
<feature type="domain" description="Ion transport" evidence="18">
    <location>
        <begin position="429"/>
        <end position="690"/>
    </location>
</feature>
<evidence type="ECO:0000256" key="12">
    <source>
        <dbReference type="ARBA" id="ARBA00023136"/>
    </source>
</evidence>
<keyword evidence="4" id="KW-0109">Calcium transport</keyword>
<reference evidence="19" key="2">
    <citation type="submission" date="2025-08" db="UniProtKB">
        <authorList>
            <consortium name="Ensembl"/>
        </authorList>
    </citation>
    <scope>IDENTIFICATION</scope>
</reference>
<evidence type="ECO:0000256" key="13">
    <source>
        <dbReference type="ARBA" id="ARBA00023303"/>
    </source>
</evidence>
<dbReference type="GO" id="GO:0098703">
    <property type="term" value="P:calcium ion import across plasma membrane"/>
    <property type="evidence" value="ECO:0007669"/>
    <property type="project" value="TreeGrafter"/>
</dbReference>
<dbReference type="Pfam" id="PF12796">
    <property type="entry name" value="Ank_2"/>
    <property type="match status" value="1"/>
</dbReference>
<feature type="repeat" description="ANK" evidence="15">
    <location>
        <begin position="194"/>
        <end position="226"/>
    </location>
</feature>
<dbReference type="GeneID" id="110533625"/>
<keyword evidence="3" id="KW-1003">Cell membrane</keyword>
<dbReference type="InterPro" id="IPR005821">
    <property type="entry name" value="Ion_trans_dom"/>
</dbReference>
<feature type="transmembrane region" description="Helical" evidence="17">
    <location>
        <begin position="658"/>
        <end position="681"/>
    </location>
</feature>
<dbReference type="GO" id="GO:0005886">
    <property type="term" value="C:plasma membrane"/>
    <property type="evidence" value="ECO:0007669"/>
    <property type="project" value="UniProtKB-SubCell"/>
</dbReference>
<dbReference type="Gene3D" id="1.25.40.20">
    <property type="entry name" value="Ankyrin repeat-containing domain"/>
    <property type="match status" value="1"/>
</dbReference>
<dbReference type="InterPro" id="IPR036770">
    <property type="entry name" value="Ankyrin_rpt-contain_sf"/>
</dbReference>
<dbReference type="PRINTS" id="PR01768">
    <property type="entry name" value="TRPVRECEPTOR"/>
</dbReference>
<evidence type="ECO:0000256" key="10">
    <source>
        <dbReference type="ARBA" id="ARBA00023043"/>
    </source>
</evidence>
<dbReference type="GO" id="GO:0005262">
    <property type="term" value="F:calcium channel activity"/>
    <property type="evidence" value="ECO:0007669"/>
    <property type="project" value="UniProtKB-KW"/>
</dbReference>
<evidence type="ECO:0000256" key="4">
    <source>
        <dbReference type="ARBA" id="ARBA00022568"/>
    </source>
</evidence>
<dbReference type="NCBIfam" id="TIGR00870">
    <property type="entry name" value="trp"/>
    <property type="match status" value="1"/>
</dbReference>
<dbReference type="PROSITE" id="PS50088">
    <property type="entry name" value="ANK_REPEAT"/>
    <property type="match status" value="1"/>
</dbReference>
<dbReference type="CTD" id="7442"/>
<keyword evidence="10 15" id="KW-0040">ANK repeat</keyword>
<organism evidence="19 20">
    <name type="scientific">Oncorhynchus mykiss</name>
    <name type="common">Rainbow trout</name>
    <name type="synonym">Salmo gairdneri</name>
    <dbReference type="NCBI Taxonomy" id="8022"/>
    <lineage>
        <taxon>Eukaryota</taxon>
        <taxon>Metazoa</taxon>
        <taxon>Chordata</taxon>
        <taxon>Craniata</taxon>
        <taxon>Vertebrata</taxon>
        <taxon>Euteleostomi</taxon>
        <taxon>Actinopterygii</taxon>
        <taxon>Neopterygii</taxon>
        <taxon>Teleostei</taxon>
        <taxon>Protacanthopterygii</taxon>
        <taxon>Salmoniformes</taxon>
        <taxon>Salmonidae</taxon>
        <taxon>Salmoninae</taxon>
        <taxon>Oncorhynchus</taxon>
    </lineage>
</organism>
<feature type="transmembrane region" description="Helical" evidence="17">
    <location>
        <begin position="568"/>
        <end position="591"/>
    </location>
</feature>
<evidence type="ECO:0000256" key="3">
    <source>
        <dbReference type="ARBA" id="ARBA00022475"/>
    </source>
</evidence>
<keyword evidence="6 17" id="KW-0812">Transmembrane</keyword>
<dbReference type="Pfam" id="PF00520">
    <property type="entry name" value="Ion_trans"/>
    <property type="match status" value="1"/>
</dbReference>
<dbReference type="Proteomes" id="UP000694395">
    <property type="component" value="Chromosome 10"/>
</dbReference>
<evidence type="ECO:0000313" key="19">
    <source>
        <dbReference type="Ensembl" id="ENSOMYP00000003713.2"/>
    </source>
</evidence>
<evidence type="ECO:0000256" key="1">
    <source>
        <dbReference type="ARBA" id="ARBA00004651"/>
    </source>
</evidence>
<comment type="subcellular location">
    <subcellularLocation>
        <location evidence="1">Cell membrane</location>
        <topology evidence="1">Multi-pass membrane protein</topology>
    </subcellularLocation>
</comment>
<keyword evidence="8" id="KW-0106">Calcium</keyword>
<evidence type="ECO:0000256" key="8">
    <source>
        <dbReference type="ARBA" id="ARBA00022837"/>
    </source>
</evidence>
<evidence type="ECO:0000256" key="11">
    <source>
        <dbReference type="ARBA" id="ARBA00023065"/>
    </source>
</evidence>
<dbReference type="FunFam" id="1.25.40.20:FF:000018">
    <property type="entry name" value="Transient receptor potential cation channel subfamily V member 1"/>
    <property type="match status" value="1"/>
</dbReference>
<feature type="region of interest" description="Disordered" evidence="16">
    <location>
        <begin position="791"/>
        <end position="820"/>
    </location>
</feature>